<protein>
    <submittedName>
        <fullName evidence="2">Unnamed protein product</fullName>
    </submittedName>
</protein>
<accession>A0A9W6Y4T8</accession>
<proteinExistence type="predicted"/>
<feature type="region of interest" description="Disordered" evidence="1">
    <location>
        <begin position="1"/>
        <end position="106"/>
    </location>
</feature>
<keyword evidence="3" id="KW-1185">Reference proteome</keyword>
<dbReference type="Proteomes" id="UP001165121">
    <property type="component" value="Unassembled WGS sequence"/>
</dbReference>
<evidence type="ECO:0000313" key="2">
    <source>
        <dbReference type="EMBL" id="GMF52400.1"/>
    </source>
</evidence>
<feature type="compositionally biased region" description="Polar residues" evidence="1">
    <location>
        <begin position="31"/>
        <end position="42"/>
    </location>
</feature>
<feature type="compositionally biased region" description="Low complexity" evidence="1">
    <location>
        <begin position="52"/>
        <end position="63"/>
    </location>
</feature>
<organism evidence="2 3">
    <name type="scientific">Phytophthora fragariaefolia</name>
    <dbReference type="NCBI Taxonomy" id="1490495"/>
    <lineage>
        <taxon>Eukaryota</taxon>
        <taxon>Sar</taxon>
        <taxon>Stramenopiles</taxon>
        <taxon>Oomycota</taxon>
        <taxon>Peronosporomycetes</taxon>
        <taxon>Peronosporales</taxon>
        <taxon>Peronosporaceae</taxon>
        <taxon>Phytophthora</taxon>
    </lineage>
</organism>
<feature type="compositionally biased region" description="Low complexity" evidence="1">
    <location>
        <begin position="18"/>
        <end position="30"/>
    </location>
</feature>
<sequence>MTAEDSADGEDEDDLDSSADSALSNRAASDGTSGEVNRTLNDMLSVMPAQGNELLANNNDDLNTVGDDDSEPQYGAMESGDEDEKDDIETGEFDSDEGNGAPMHTR</sequence>
<feature type="compositionally biased region" description="Acidic residues" evidence="1">
    <location>
        <begin position="79"/>
        <end position="97"/>
    </location>
</feature>
<reference evidence="2" key="1">
    <citation type="submission" date="2023-04" db="EMBL/GenBank/DDBJ databases">
        <title>Phytophthora fragariaefolia NBRC 109709.</title>
        <authorList>
            <person name="Ichikawa N."/>
            <person name="Sato H."/>
            <person name="Tonouchi N."/>
        </authorList>
    </citation>
    <scope>NUCLEOTIDE SEQUENCE</scope>
    <source>
        <strain evidence="2">NBRC 109709</strain>
    </source>
</reference>
<dbReference type="EMBL" id="BSXT01003084">
    <property type="protein sequence ID" value="GMF52400.1"/>
    <property type="molecule type" value="Genomic_DNA"/>
</dbReference>
<evidence type="ECO:0000256" key="1">
    <source>
        <dbReference type="SAM" id="MobiDB-lite"/>
    </source>
</evidence>
<evidence type="ECO:0000313" key="3">
    <source>
        <dbReference type="Proteomes" id="UP001165121"/>
    </source>
</evidence>
<feature type="compositionally biased region" description="Acidic residues" evidence="1">
    <location>
        <begin position="1"/>
        <end position="17"/>
    </location>
</feature>
<name>A0A9W6Y4T8_9STRA</name>
<gene>
    <name evidence="2" type="ORF">Pfra01_002144100</name>
</gene>
<comment type="caution">
    <text evidence="2">The sequence shown here is derived from an EMBL/GenBank/DDBJ whole genome shotgun (WGS) entry which is preliminary data.</text>
</comment>
<dbReference type="AlphaFoldDB" id="A0A9W6Y4T8"/>